<evidence type="ECO:0000313" key="7">
    <source>
        <dbReference type="EMBL" id="MFD1166052.1"/>
    </source>
</evidence>
<feature type="transmembrane region" description="Helical" evidence="6">
    <location>
        <begin position="12"/>
        <end position="34"/>
    </location>
</feature>
<dbReference type="EMBL" id="JBHTKY010000014">
    <property type="protein sequence ID" value="MFD1166052.1"/>
    <property type="molecule type" value="Genomic_DNA"/>
</dbReference>
<evidence type="ECO:0000256" key="4">
    <source>
        <dbReference type="ARBA" id="ARBA00023295"/>
    </source>
</evidence>
<keyword evidence="6" id="KW-0812">Transmembrane</keyword>
<dbReference type="InterPro" id="IPR023296">
    <property type="entry name" value="Glyco_hydro_beta-prop_sf"/>
</dbReference>
<gene>
    <name evidence="7" type="ORF">ACFQ2C_10595</name>
</gene>
<dbReference type="RefSeq" id="WP_380896436.1">
    <property type="nucleotide sequence ID" value="NZ_JBHTKY010000014.1"/>
</dbReference>
<evidence type="ECO:0000313" key="8">
    <source>
        <dbReference type="Proteomes" id="UP001597205"/>
    </source>
</evidence>
<dbReference type="PANTHER" id="PTHR43301:SF3">
    <property type="entry name" value="ARABINAN ENDO-1,5-ALPHA-L-ARABINOSIDASE A-RELATED"/>
    <property type="match status" value="1"/>
</dbReference>
<comment type="pathway">
    <text evidence="1">Glycan metabolism; L-arabinan degradation.</text>
</comment>
<dbReference type="Gene3D" id="2.115.10.20">
    <property type="entry name" value="Glycosyl hydrolase domain, family 43"/>
    <property type="match status" value="1"/>
</dbReference>
<reference evidence="8" key="1">
    <citation type="journal article" date="2019" name="Int. J. Syst. Evol. Microbiol.">
        <title>The Global Catalogue of Microorganisms (GCM) 10K type strain sequencing project: providing services to taxonomists for standard genome sequencing and annotation.</title>
        <authorList>
            <consortium name="The Broad Institute Genomics Platform"/>
            <consortium name="The Broad Institute Genome Sequencing Center for Infectious Disease"/>
            <person name="Wu L."/>
            <person name="Ma J."/>
        </authorList>
    </citation>
    <scope>NUCLEOTIDE SEQUENCE [LARGE SCALE GENOMIC DNA]</scope>
    <source>
        <strain evidence="8">CCUG 52468</strain>
    </source>
</reference>
<dbReference type="PANTHER" id="PTHR43301">
    <property type="entry name" value="ARABINAN ENDO-1,5-ALPHA-L-ARABINOSIDASE"/>
    <property type="match status" value="1"/>
</dbReference>
<evidence type="ECO:0000256" key="5">
    <source>
        <dbReference type="RuleBase" id="RU361187"/>
    </source>
</evidence>
<dbReference type="Proteomes" id="UP001597205">
    <property type="component" value="Unassembled WGS sequence"/>
</dbReference>
<accession>A0ABW3RM82</accession>
<keyword evidence="3 5" id="KW-0378">Hydrolase</keyword>
<comment type="caution">
    <text evidence="7">The sequence shown here is derived from an EMBL/GenBank/DDBJ whole genome shotgun (WGS) entry which is preliminary data.</text>
</comment>
<dbReference type="InterPro" id="IPR050727">
    <property type="entry name" value="GH43_arabinanases"/>
</dbReference>
<dbReference type="CDD" id="cd18616">
    <property type="entry name" value="GH43_ABN-like"/>
    <property type="match status" value="1"/>
</dbReference>
<dbReference type="InterPro" id="IPR006710">
    <property type="entry name" value="Glyco_hydro_43"/>
</dbReference>
<evidence type="ECO:0000256" key="1">
    <source>
        <dbReference type="ARBA" id="ARBA00004834"/>
    </source>
</evidence>
<keyword evidence="6" id="KW-0472">Membrane</keyword>
<dbReference type="Pfam" id="PF04616">
    <property type="entry name" value="Glyco_hydro_43"/>
    <property type="match status" value="1"/>
</dbReference>
<comment type="similarity">
    <text evidence="2 5">Belongs to the glycosyl hydrolase 43 family.</text>
</comment>
<keyword evidence="6" id="KW-1133">Transmembrane helix</keyword>
<dbReference type="SUPFAM" id="SSF75005">
    <property type="entry name" value="Arabinanase/levansucrase/invertase"/>
    <property type="match status" value="1"/>
</dbReference>
<keyword evidence="8" id="KW-1185">Reference proteome</keyword>
<name>A0ABW3RM82_9SPHI</name>
<protein>
    <submittedName>
        <fullName evidence="7">Family 43 glycosylhydrolase</fullName>
    </submittedName>
</protein>
<sequence>MFLRSIVYIKTLIYVPVVRNSFLIALVLISVSFFDSCAKRNSAVSTSFVEGGNTFQNPVFEPVLADPTIIQDPKTKLFYAYGTQDNWDDGQGSRLVPILESKDMVNWSYVGPAFQEKPSWKGAGGIWAPDINLVNGKYYLYYSYSTWGDKNPGVGLAISDSPKGPFIDQGKLFDSESMSVPNSIDPFFIADNGKNYIFWGSFSDTPGQGTFALELSEDGKKVNIGQKVKIAAGDYEAVTIFKKNGYYYFLGSKGSCCEGANSKYHVLVARSKNLLGPYVDKEGRDIKERGNGTIVMQGSEDIVGPGHTSGVITDAKGQDWIYYHAIDKNQGKLGNGTSRRMLMLDPLVWEGEWPIIGGGNPQTKQQKKPVIN</sequence>
<evidence type="ECO:0000256" key="2">
    <source>
        <dbReference type="ARBA" id="ARBA00009865"/>
    </source>
</evidence>
<proteinExistence type="inferred from homology"/>
<evidence type="ECO:0000256" key="3">
    <source>
        <dbReference type="ARBA" id="ARBA00022801"/>
    </source>
</evidence>
<evidence type="ECO:0000256" key="6">
    <source>
        <dbReference type="SAM" id="Phobius"/>
    </source>
</evidence>
<organism evidence="7 8">
    <name type="scientific">Sphingobacterium daejeonense</name>
    <dbReference type="NCBI Taxonomy" id="371142"/>
    <lineage>
        <taxon>Bacteria</taxon>
        <taxon>Pseudomonadati</taxon>
        <taxon>Bacteroidota</taxon>
        <taxon>Sphingobacteriia</taxon>
        <taxon>Sphingobacteriales</taxon>
        <taxon>Sphingobacteriaceae</taxon>
        <taxon>Sphingobacterium</taxon>
    </lineage>
</organism>
<keyword evidence="4 5" id="KW-0326">Glycosidase</keyword>